<name>A0A8H7Y9P7_PSICU</name>
<gene>
    <name evidence="1" type="ORF">JR316_000355</name>
</gene>
<dbReference type="AlphaFoldDB" id="A0A8H7Y9P7"/>
<dbReference type="OrthoDB" id="3217196at2759"/>
<reference evidence="1" key="1">
    <citation type="submission" date="2021-02" db="EMBL/GenBank/DDBJ databases">
        <title>Psilocybe cubensis genome.</title>
        <authorList>
            <person name="Mckernan K.J."/>
            <person name="Crawford S."/>
            <person name="Trippe A."/>
            <person name="Kane L.T."/>
            <person name="Mclaughlin S."/>
        </authorList>
    </citation>
    <scope>NUCLEOTIDE SEQUENCE [LARGE SCALE GENOMIC DNA]</scope>
    <source>
        <strain evidence="1">MGC-MH-2018</strain>
    </source>
</reference>
<evidence type="ECO:0000313" key="1">
    <source>
        <dbReference type="EMBL" id="KAG5173698.1"/>
    </source>
</evidence>
<organism evidence="1">
    <name type="scientific">Psilocybe cubensis</name>
    <name type="common">Psychedelic mushroom</name>
    <name type="synonym">Stropharia cubensis</name>
    <dbReference type="NCBI Taxonomy" id="181762"/>
    <lineage>
        <taxon>Eukaryota</taxon>
        <taxon>Fungi</taxon>
        <taxon>Dikarya</taxon>
        <taxon>Basidiomycota</taxon>
        <taxon>Agaricomycotina</taxon>
        <taxon>Agaricomycetes</taxon>
        <taxon>Agaricomycetidae</taxon>
        <taxon>Agaricales</taxon>
        <taxon>Agaricineae</taxon>
        <taxon>Strophariaceae</taxon>
        <taxon>Psilocybe</taxon>
    </lineage>
</organism>
<proteinExistence type="predicted"/>
<dbReference type="SUPFAM" id="SSF48452">
    <property type="entry name" value="TPR-like"/>
    <property type="match status" value="2"/>
</dbReference>
<dbReference type="InterPro" id="IPR011990">
    <property type="entry name" value="TPR-like_helical_dom_sf"/>
</dbReference>
<protein>
    <submittedName>
        <fullName evidence="1">Uncharacterized protein</fullName>
    </submittedName>
</protein>
<sequence length="431" mass="49625">MEQLPQFHEPEQWKSANALFVKYRQGGDLTSRERAVSLFRKLLQSFPKDHPELFPTICNLGNAFLAEFTLGISNINDIDECILLYRTALACLPQPASFERPNRLRILADALVTRYQEGKDRVDLDESIALYKEAIELQSLSHPDRPNALLALGYALMARYHHRKHLKDLEDSAAIYKLFPPSGHPLEFPPEFSGDRSTIFDELAYGRAIRLVRGGNKRDLDEILSIMERFEEPPAAHRDVSRFWLESSIAAMIHSEVNQTPANKRLERLEESVAWYKRALKNPVLPHETERRWNVLFGLGTALRIQYFCLGRKAQHLDEAITVIKQALQLEPLVTELRSVTFITLCDYLAIRFQATRSIGDLDESISACKDWLRLGPPTESHASRGFLRLSLLLQWRQMLTLWPGHNNGDEERYLEHLAQKMTKLNIDMEL</sequence>
<comment type="caution">
    <text evidence="1">The sequence shown here is derived from an EMBL/GenBank/DDBJ whole genome shotgun (WGS) entry which is preliminary data.</text>
</comment>
<dbReference type="Gene3D" id="1.25.40.10">
    <property type="entry name" value="Tetratricopeptide repeat domain"/>
    <property type="match status" value="2"/>
</dbReference>
<dbReference type="EMBL" id="JAFIQS010000001">
    <property type="protein sequence ID" value="KAG5173698.1"/>
    <property type="molecule type" value="Genomic_DNA"/>
</dbReference>
<accession>A0A8H7Y9P7</accession>